<dbReference type="HOGENOM" id="CLU_1086658_0_0_1"/>
<evidence type="ECO:0000313" key="1">
    <source>
        <dbReference type="EMBL" id="KIW01861.1"/>
    </source>
</evidence>
<dbReference type="GeneID" id="27314683"/>
<dbReference type="InParanoid" id="A0A0D1XHX8"/>
<reference evidence="1 2" key="1">
    <citation type="submission" date="2015-01" db="EMBL/GenBank/DDBJ databases">
        <title>The Genome Sequence of Ochroconis gallopava CBS43764.</title>
        <authorList>
            <consortium name="The Broad Institute Genomics Platform"/>
            <person name="Cuomo C."/>
            <person name="de Hoog S."/>
            <person name="Gorbushina A."/>
            <person name="Stielow B."/>
            <person name="Teixiera M."/>
            <person name="Abouelleil A."/>
            <person name="Chapman S.B."/>
            <person name="Priest M."/>
            <person name="Young S.K."/>
            <person name="Wortman J."/>
            <person name="Nusbaum C."/>
            <person name="Birren B."/>
        </authorList>
    </citation>
    <scope>NUCLEOTIDE SEQUENCE [LARGE SCALE GENOMIC DNA]</scope>
    <source>
        <strain evidence="1 2">CBS 43764</strain>
    </source>
</reference>
<evidence type="ECO:0000313" key="2">
    <source>
        <dbReference type="Proteomes" id="UP000053259"/>
    </source>
</evidence>
<dbReference type="EMBL" id="KN847552">
    <property type="protein sequence ID" value="KIW01861.1"/>
    <property type="molecule type" value="Genomic_DNA"/>
</dbReference>
<gene>
    <name evidence="1" type="ORF">PV09_06710</name>
</gene>
<dbReference type="VEuPathDB" id="FungiDB:PV09_06710"/>
<dbReference type="RefSeq" id="XP_016211730.1">
    <property type="nucleotide sequence ID" value="XM_016360391.1"/>
</dbReference>
<accession>A0A0D1XHX8</accession>
<dbReference type="OrthoDB" id="3875844at2759"/>
<keyword evidence="2" id="KW-1185">Reference proteome</keyword>
<organism evidence="1 2">
    <name type="scientific">Verruconis gallopava</name>
    <dbReference type="NCBI Taxonomy" id="253628"/>
    <lineage>
        <taxon>Eukaryota</taxon>
        <taxon>Fungi</taxon>
        <taxon>Dikarya</taxon>
        <taxon>Ascomycota</taxon>
        <taxon>Pezizomycotina</taxon>
        <taxon>Dothideomycetes</taxon>
        <taxon>Pleosporomycetidae</taxon>
        <taxon>Venturiales</taxon>
        <taxon>Sympoventuriaceae</taxon>
        <taxon>Verruconis</taxon>
    </lineage>
</organism>
<protein>
    <recommendedName>
        <fullName evidence="3">F-box domain-containing protein</fullName>
    </recommendedName>
</protein>
<evidence type="ECO:0008006" key="3">
    <source>
        <dbReference type="Google" id="ProtNLM"/>
    </source>
</evidence>
<dbReference type="AlphaFoldDB" id="A0A0D1XHX8"/>
<proteinExistence type="predicted"/>
<sequence>MSYFPFLDLPVEIREMVYGYLISFDGIQRCIDAYNDVFADYKAVLRNPHLIEQYKKTPSILLVNRQIHAEALPFVGRAELYLHAPLYSFEFGGLGLSIQGALLPDGVLERIKRVRFRFRIVESIAVDMGPGDSSSSSPSSSAFDADALLGTAGSWSDATTETVLLFSKFWAALWVHVLTVWIDAPRDDRTLVVERQLEHTECVDETWVPRLDLATYDLPTDTEGLRNLKRAIFDCWKEDLYEPLLSFLRPYEICQA</sequence>
<name>A0A0D1XHX8_9PEZI</name>
<dbReference type="Proteomes" id="UP000053259">
    <property type="component" value="Unassembled WGS sequence"/>
</dbReference>